<gene>
    <name evidence="2" type="ORF">AUCHE_03_00960</name>
</gene>
<evidence type="ECO:0000313" key="2">
    <source>
        <dbReference type="EMBL" id="GAB76879.1"/>
    </source>
</evidence>
<name>K6VJF3_9MICO</name>
<keyword evidence="3" id="KW-1185">Reference proteome</keyword>
<reference evidence="2 3" key="1">
    <citation type="submission" date="2012-08" db="EMBL/GenBank/DDBJ databases">
        <title>Whole genome shotgun sequence of Austwickia chelonae NBRC 105200.</title>
        <authorList>
            <person name="Yoshida I."/>
            <person name="Hosoyama A."/>
            <person name="Tsuchikane K."/>
            <person name="Katsumata H."/>
            <person name="Ando Y."/>
            <person name="Ohji S."/>
            <person name="Hamada M."/>
            <person name="Tamura T."/>
            <person name="Yamazoe A."/>
            <person name="Yamazaki S."/>
            <person name="Fujita N."/>
        </authorList>
    </citation>
    <scope>NUCLEOTIDE SEQUENCE [LARGE SCALE GENOMIC DNA]</scope>
    <source>
        <strain evidence="2 3">NBRC 105200</strain>
    </source>
</reference>
<dbReference type="eggNOG" id="COG2265">
    <property type="taxonomic scope" value="Bacteria"/>
</dbReference>
<dbReference type="CDD" id="cd02440">
    <property type="entry name" value="AdoMet_MTases"/>
    <property type="match status" value="1"/>
</dbReference>
<proteinExistence type="predicted"/>
<dbReference type="EMBL" id="BAGZ01000003">
    <property type="protein sequence ID" value="GAB76879.1"/>
    <property type="molecule type" value="Genomic_DNA"/>
</dbReference>
<comment type="caution">
    <text evidence="2">The sequence shown here is derived from an EMBL/GenBank/DDBJ whole genome shotgun (WGS) entry which is preliminary data.</text>
</comment>
<organism evidence="2 3">
    <name type="scientific">Austwickia chelonae NBRC 105200</name>
    <dbReference type="NCBI Taxonomy" id="1184607"/>
    <lineage>
        <taxon>Bacteria</taxon>
        <taxon>Bacillati</taxon>
        <taxon>Actinomycetota</taxon>
        <taxon>Actinomycetes</taxon>
        <taxon>Micrococcales</taxon>
        <taxon>Dermatophilaceae</taxon>
        <taxon>Austwickia</taxon>
    </lineage>
</organism>
<dbReference type="AlphaFoldDB" id="K6VJF3"/>
<dbReference type="Proteomes" id="UP000008495">
    <property type="component" value="Unassembled WGS sequence"/>
</dbReference>
<protein>
    <recommendedName>
        <fullName evidence="1">THUMP-like domain-containing protein</fullName>
    </recommendedName>
</protein>
<dbReference type="InterPro" id="IPR041497">
    <property type="entry name" value="Thump-like"/>
</dbReference>
<evidence type="ECO:0000313" key="3">
    <source>
        <dbReference type="Proteomes" id="UP000008495"/>
    </source>
</evidence>
<dbReference type="Gene3D" id="3.40.50.150">
    <property type="entry name" value="Vaccinia Virus protein VP39"/>
    <property type="match status" value="1"/>
</dbReference>
<dbReference type="OrthoDB" id="9810570at2"/>
<sequence length="426" mass="45790">MEIGVVEKLLSPEGWALLSSLPPYDDTTALHLGASLREAGYDPELVSAALTQGRLRARAQGKLGDFAAGMLFTPDGLEQATRLELGARHASRYRQAGIEHVWDLGCGIGADAMAMSALGLRVTAVDQDPATAAIAGTNLRYFPDARTRVGDAATVATEIEPTDGAWFDPARRRPGHHDARGRTRRTFRLDELTPTFDTLLDTAARIPATGAKLSPSLAHSAVPAGCEAQWTSYSGEVLECALWWGPLVTHPGRTALVLRPSSADGTTPAVDLTLTQDDALPGEDRPTATAPPAEGDWIWDPDKAVVRAGLTGALVAATDGYELAPGAGYVAARTSSDVAYARRYQIIAALPLHHKTLRSWLRDRGIGRLTIKKRGITLDPDRLRKDLRLDGRGHELTCIITRIGEKQFFLAVNPRPATHTTSEHTA</sequence>
<feature type="domain" description="THUMP-like" evidence="1">
    <location>
        <begin position="341"/>
        <end position="407"/>
    </location>
</feature>
<evidence type="ECO:0000259" key="1">
    <source>
        <dbReference type="Pfam" id="PF18096"/>
    </source>
</evidence>
<dbReference type="Pfam" id="PF18096">
    <property type="entry name" value="Thump_like"/>
    <property type="match status" value="1"/>
</dbReference>
<dbReference type="RefSeq" id="WP_006501630.1">
    <property type="nucleotide sequence ID" value="NZ_BAGZ01000003.1"/>
</dbReference>
<dbReference type="SUPFAM" id="SSF53335">
    <property type="entry name" value="S-adenosyl-L-methionine-dependent methyltransferases"/>
    <property type="match status" value="1"/>
</dbReference>
<dbReference type="STRING" id="100225.SAMN05421595_2014"/>
<accession>K6VJF3</accession>
<dbReference type="InterPro" id="IPR029063">
    <property type="entry name" value="SAM-dependent_MTases_sf"/>
</dbReference>